<dbReference type="GO" id="GO:0003964">
    <property type="term" value="F:RNA-directed DNA polymerase activity"/>
    <property type="evidence" value="ECO:0007669"/>
    <property type="project" value="UniProtKB-KW"/>
</dbReference>
<dbReference type="InterPro" id="IPR041373">
    <property type="entry name" value="RT_RNaseH"/>
</dbReference>
<keyword evidence="7" id="KW-0695">RNA-directed DNA polymerase</keyword>
<keyword evidence="1" id="KW-0808">Transferase</keyword>
<comment type="caution">
    <text evidence="10">The sequence shown here is derived from an EMBL/GenBank/DDBJ whole genome shotgun (WGS) entry which is preliminary data.</text>
</comment>
<feature type="domain" description="Integrase catalytic" evidence="9">
    <location>
        <begin position="322"/>
        <end position="484"/>
    </location>
</feature>
<dbReference type="OrthoDB" id="2286242at2759"/>
<evidence type="ECO:0000256" key="5">
    <source>
        <dbReference type="ARBA" id="ARBA00022801"/>
    </source>
</evidence>
<keyword evidence="3" id="KW-0540">Nuclease</keyword>
<evidence type="ECO:0000256" key="7">
    <source>
        <dbReference type="ARBA" id="ARBA00022918"/>
    </source>
</evidence>
<gene>
    <name evidence="10" type="ORF">O181_045048</name>
</gene>
<evidence type="ECO:0000313" key="11">
    <source>
        <dbReference type="Proteomes" id="UP000765509"/>
    </source>
</evidence>
<protein>
    <recommendedName>
        <fullName evidence="12">Integrase catalytic domain-containing protein</fullName>
    </recommendedName>
</protein>
<dbReference type="InterPro" id="IPR036397">
    <property type="entry name" value="RNaseH_sf"/>
</dbReference>
<dbReference type="Pfam" id="PF00078">
    <property type="entry name" value="RVT_1"/>
    <property type="match status" value="1"/>
</dbReference>
<evidence type="ECO:0000256" key="1">
    <source>
        <dbReference type="ARBA" id="ARBA00022679"/>
    </source>
</evidence>
<reference evidence="10" key="1">
    <citation type="submission" date="2021-03" db="EMBL/GenBank/DDBJ databases">
        <title>Draft genome sequence of rust myrtle Austropuccinia psidii MF-1, a brazilian biotype.</title>
        <authorList>
            <person name="Quecine M.C."/>
            <person name="Pachon D.M.R."/>
            <person name="Bonatelli M.L."/>
            <person name="Correr F.H."/>
            <person name="Franceschini L.M."/>
            <person name="Leite T.F."/>
            <person name="Margarido G.R.A."/>
            <person name="Almeida C.A."/>
            <person name="Ferrarezi J.A."/>
            <person name="Labate C.A."/>
        </authorList>
    </citation>
    <scope>NUCLEOTIDE SEQUENCE</scope>
    <source>
        <strain evidence="10">MF-1</strain>
    </source>
</reference>
<dbReference type="InterPro" id="IPR012337">
    <property type="entry name" value="RNaseH-like_sf"/>
</dbReference>
<dbReference type="AlphaFoldDB" id="A0A9Q3DRA2"/>
<dbReference type="Pfam" id="PF17917">
    <property type="entry name" value="RT_RNaseH"/>
    <property type="match status" value="1"/>
</dbReference>
<dbReference type="EMBL" id="AVOT02018439">
    <property type="protein sequence ID" value="MBW0505333.1"/>
    <property type="molecule type" value="Genomic_DNA"/>
</dbReference>
<keyword evidence="4" id="KW-0255">Endonuclease</keyword>
<evidence type="ECO:0000256" key="3">
    <source>
        <dbReference type="ARBA" id="ARBA00022722"/>
    </source>
</evidence>
<dbReference type="Gene3D" id="3.30.420.10">
    <property type="entry name" value="Ribonuclease H-like superfamily/Ribonuclease H"/>
    <property type="match status" value="1"/>
</dbReference>
<dbReference type="GO" id="GO:0005634">
    <property type="term" value="C:nucleus"/>
    <property type="evidence" value="ECO:0007669"/>
    <property type="project" value="UniProtKB-ARBA"/>
</dbReference>
<dbReference type="GO" id="GO:0016787">
    <property type="term" value="F:hydrolase activity"/>
    <property type="evidence" value="ECO:0007669"/>
    <property type="project" value="UniProtKB-KW"/>
</dbReference>
<keyword evidence="2" id="KW-0548">Nucleotidyltransferase</keyword>
<dbReference type="PROSITE" id="PS50994">
    <property type="entry name" value="INTEGRASE"/>
    <property type="match status" value="1"/>
</dbReference>
<sequence length="505" mass="58269">MPFGLTNAPASFQNLLNDIISDLLDIFAVVYLDDIMVFSSYEEEHVKNLASVLKRLIKNTLFVEASNQSQILKESFTTSAILSHLNPSLPVIVEIDASDYALGAILSWVNDSGKHPIKFDSRKPLPAELNYEVHYKELLGIVWALKCWRAFLLSLSDPFKVFPDHSSLQYFMSFKALTCCKAHWAKFLSEFYFTITYFPGGLDTLPDALSLWDEVYTEKGVDSISNNPQNVYQVLKKDEIHESRFSSIKAEMFSDVVDKIQKEVCHDSPLTAHPGQENSINLIKRDFHWDGTNHIIKDYLSSFQQFSRNKKIHHKNFGLLKPLQTPSCHWNSLSIDFITQFPLSNHFDSILVLVDRFSNMEIFIPTYSTITSFDLAQIFIIHVFSKHGLPVSIVSDRDFLFFSSFWTQLCQKLNILRDISTSFHPETNVQTERLNHILEQYLWMYVGYHQDNWNIWLPLAKFSYNNEQHSLTKHSPFFTIYGRNTSFDSICISHDTPAAKLSINL</sequence>
<dbReference type="InterPro" id="IPR041588">
    <property type="entry name" value="Integrase_H2C2"/>
</dbReference>
<evidence type="ECO:0000313" key="10">
    <source>
        <dbReference type="EMBL" id="MBW0505333.1"/>
    </source>
</evidence>
<dbReference type="InterPro" id="IPR000477">
    <property type="entry name" value="RT_dom"/>
</dbReference>
<evidence type="ECO:0000259" key="8">
    <source>
        <dbReference type="PROSITE" id="PS50878"/>
    </source>
</evidence>
<evidence type="ECO:0008006" key="12">
    <source>
        <dbReference type="Google" id="ProtNLM"/>
    </source>
</evidence>
<dbReference type="GO" id="GO:0015074">
    <property type="term" value="P:DNA integration"/>
    <property type="evidence" value="ECO:0007669"/>
    <property type="project" value="InterPro"/>
</dbReference>
<dbReference type="SUPFAM" id="SSF53098">
    <property type="entry name" value="Ribonuclease H-like"/>
    <property type="match status" value="1"/>
</dbReference>
<dbReference type="Pfam" id="PF17921">
    <property type="entry name" value="Integrase_H2C2"/>
    <property type="match status" value="1"/>
</dbReference>
<keyword evidence="6" id="KW-0694">RNA-binding</keyword>
<dbReference type="InterPro" id="IPR043128">
    <property type="entry name" value="Rev_trsase/Diguanyl_cyclase"/>
</dbReference>
<dbReference type="GO" id="GO:0003723">
    <property type="term" value="F:RNA binding"/>
    <property type="evidence" value="ECO:0007669"/>
    <property type="project" value="UniProtKB-KW"/>
</dbReference>
<dbReference type="PROSITE" id="PS50878">
    <property type="entry name" value="RT_POL"/>
    <property type="match status" value="1"/>
</dbReference>
<organism evidence="10 11">
    <name type="scientific">Austropuccinia psidii MF-1</name>
    <dbReference type="NCBI Taxonomy" id="1389203"/>
    <lineage>
        <taxon>Eukaryota</taxon>
        <taxon>Fungi</taxon>
        <taxon>Dikarya</taxon>
        <taxon>Basidiomycota</taxon>
        <taxon>Pucciniomycotina</taxon>
        <taxon>Pucciniomycetes</taxon>
        <taxon>Pucciniales</taxon>
        <taxon>Sphaerophragmiaceae</taxon>
        <taxon>Austropuccinia</taxon>
    </lineage>
</organism>
<evidence type="ECO:0000256" key="2">
    <source>
        <dbReference type="ARBA" id="ARBA00022695"/>
    </source>
</evidence>
<dbReference type="InterPro" id="IPR001584">
    <property type="entry name" value="Integrase_cat-core"/>
</dbReference>
<evidence type="ECO:0000256" key="4">
    <source>
        <dbReference type="ARBA" id="ARBA00022759"/>
    </source>
</evidence>
<evidence type="ECO:0000259" key="9">
    <source>
        <dbReference type="PROSITE" id="PS50994"/>
    </source>
</evidence>
<dbReference type="PANTHER" id="PTHR37984">
    <property type="entry name" value="PROTEIN CBG26694"/>
    <property type="match status" value="1"/>
</dbReference>
<dbReference type="InterPro" id="IPR050951">
    <property type="entry name" value="Retrovirus_Pol_polyprotein"/>
</dbReference>
<dbReference type="InterPro" id="IPR043502">
    <property type="entry name" value="DNA/RNA_pol_sf"/>
</dbReference>
<feature type="domain" description="Reverse transcriptase" evidence="8">
    <location>
        <begin position="1"/>
        <end position="106"/>
    </location>
</feature>
<proteinExistence type="predicted"/>
<evidence type="ECO:0000256" key="6">
    <source>
        <dbReference type="ARBA" id="ARBA00022884"/>
    </source>
</evidence>
<dbReference type="GO" id="GO:0004519">
    <property type="term" value="F:endonuclease activity"/>
    <property type="evidence" value="ECO:0007669"/>
    <property type="project" value="UniProtKB-KW"/>
</dbReference>
<dbReference type="CDD" id="cd09274">
    <property type="entry name" value="RNase_HI_RT_Ty3"/>
    <property type="match status" value="1"/>
</dbReference>
<keyword evidence="5" id="KW-0378">Hydrolase</keyword>
<dbReference type="SUPFAM" id="SSF56672">
    <property type="entry name" value="DNA/RNA polymerases"/>
    <property type="match status" value="1"/>
</dbReference>
<dbReference type="PANTHER" id="PTHR37984:SF5">
    <property type="entry name" value="PROTEIN NYNRIN-LIKE"/>
    <property type="match status" value="1"/>
</dbReference>
<accession>A0A9Q3DRA2</accession>
<name>A0A9Q3DRA2_9BASI</name>
<keyword evidence="11" id="KW-1185">Reference proteome</keyword>
<dbReference type="Proteomes" id="UP000765509">
    <property type="component" value="Unassembled WGS sequence"/>
</dbReference>
<dbReference type="Gene3D" id="3.30.70.270">
    <property type="match status" value="1"/>
</dbReference>